<dbReference type="PANTHER" id="PTHR10826:SF22">
    <property type="match status" value="1"/>
</dbReference>
<sequence>MALLAAARRASAVIRPRVAAATFSSTKRSSSSFSVCALRAKVDSCRDEATLHRANATPLRAHAESVNATIHDGEVIDVIDSMMQSRDSGLGGFHRLPAPVDGIPSDFPFQILKEEGLKDITLTRSLNGEQIEVVVSMLKPDGDEEESSDSRYTSDEDEGDNSLPLRVTVSKADGSNLKFTCTAYPDNDNIFIDTLSVRHPPSWAKEHEEDDPDFSELDESLQEARSELDEILQEARSELDDNLQEVFRKYLELRGVTPTNMKLSHQYLISKDILCNQLWLTKLRDFVKKD</sequence>
<dbReference type="AlphaFoldDB" id="M8B5S7"/>
<evidence type="ECO:0000313" key="1">
    <source>
        <dbReference type="EnsemblPlants" id="EMT08960"/>
    </source>
</evidence>
<dbReference type="Gene3D" id="3.10.280.10">
    <property type="entry name" value="Mitochondrial glycoprotein"/>
    <property type="match status" value="2"/>
</dbReference>
<dbReference type="Pfam" id="PF02330">
    <property type="entry name" value="MAM33"/>
    <property type="match status" value="2"/>
</dbReference>
<reference evidence="1" key="1">
    <citation type="submission" date="2015-06" db="UniProtKB">
        <authorList>
            <consortium name="EnsemblPlants"/>
        </authorList>
    </citation>
    <scope>IDENTIFICATION</scope>
</reference>
<accession>M8B5S7</accession>
<name>M8B5S7_AEGTA</name>
<dbReference type="SUPFAM" id="SSF54529">
    <property type="entry name" value="Mitochondrial glycoprotein MAM33-like"/>
    <property type="match status" value="2"/>
</dbReference>
<organism evidence="1">
    <name type="scientific">Aegilops tauschii</name>
    <name type="common">Tausch's goatgrass</name>
    <name type="synonym">Aegilops squarrosa</name>
    <dbReference type="NCBI Taxonomy" id="37682"/>
    <lineage>
        <taxon>Eukaryota</taxon>
        <taxon>Viridiplantae</taxon>
        <taxon>Streptophyta</taxon>
        <taxon>Embryophyta</taxon>
        <taxon>Tracheophyta</taxon>
        <taxon>Spermatophyta</taxon>
        <taxon>Magnoliopsida</taxon>
        <taxon>Liliopsida</taxon>
        <taxon>Poales</taxon>
        <taxon>Poaceae</taxon>
        <taxon>BOP clade</taxon>
        <taxon>Pooideae</taxon>
        <taxon>Triticodae</taxon>
        <taxon>Triticeae</taxon>
        <taxon>Triticinae</taxon>
        <taxon>Aegilops</taxon>
    </lineage>
</organism>
<proteinExistence type="predicted"/>
<dbReference type="PANTHER" id="PTHR10826">
    <property type="entry name" value="COMPLEMENT COMPONENT 1"/>
    <property type="match status" value="1"/>
</dbReference>
<dbReference type="GO" id="GO:0005759">
    <property type="term" value="C:mitochondrial matrix"/>
    <property type="evidence" value="ECO:0007669"/>
    <property type="project" value="InterPro"/>
</dbReference>
<dbReference type="InterPro" id="IPR003428">
    <property type="entry name" value="MAM33"/>
</dbReference>
<protein>
    <submittedName>
        <fullName evidence="1">Uncharacterized protein</fullName>
    </submittedName>
</protein>
<dbReference type="EnsemblPlants" id="EMT08960">
    <property type="protein sequence ID" value="EMT08960"/>
    <property type="gene ID" value="F775_00432"/>
</dbReference>
<dbReference type="InterPro" id="IPR036561">
    <property type="entry name" value="MAM33_sf"/>
</dbReference>